<dbReference type="Proteomes" id="UP001157126">
    <property type="component" value="Unassembled WGS sequence"/>
</dbReference>
<dbReference type="RefSeq" id="WP_284303040.1">
    <property type="nucleotide sequence ID" value="NZ_BSUO01000001.1"/>
</dbReference>
<sequence length="217" mass="23538">MTHGFHRSRKGIVADLGDPEREVLLSLLQQTLSLLESYGGPVNDAGGSGQEEDGDSFEAMMRRAGFPESTDTSGERATGSEAGAEFDDPGSTDPALRRLLPDGHRDDPEAAAEFRRLTGTSVRDRKIGHVRRAATLVASAHGGRFRLQEEEAVSLLIAMTDVRLVLADRLGLDDDEAAESLSDQVMQMDPDDPRFALALGYEFLTWLQETLAVALTP</sequence>
<evidence type="ECO:0000313" key="2">
    <source>
        <dbReference type="EMBL" id="GMA39046.1"/>
    </source>
</evidence>
<comment type="caution">
    <text evidence="2">The sequence shown here is derived from an EMBL/GenBank/DDBJ whole genome shotgun (WGS) entry which is preliminary data.</text>
</comment>
<proteinExistence type="predicted"/>
<accession>A0ABQ6IPM6</accession>
<protein>
    <recommendedName>
        <fullName evidence="4">DUF2017 domain-containing protein</fullName>
    </recommendedName>
</protein>
<name>A0ABQ6IPM6_9MICO</name>
<keyword evidence="3" id="KW-1185">Reference proteome</keyword>
<dbReference type="EMBL" id="BSUO01000001">
    <property type="protein sequence ID" value="GMA39046.1"/>
    <property type="molecule type" value="Genomic_DNA"/>
</dbReference>
<evidence type="ECO:0000256" key="1">
    <source>
        <dbReference type="SAM" id="MobiDB-lite"/>
    </source>
</evidence>
<gene>
    <name evidence="2" type="ORF">GCM10025883_10910</name>
</gene>
<reference evidence="3" key="1">
    <citation type="journal article" date="2019" name="Int. J. Syst. Evol. Microbiol.">
        <title>The Global Catalogue of Microorganisms (GCM) 10K type strain sequencing project: providing services to taxonomists for standard genome sequencing and annotation.</title>
        <authorList>
            <consortium name="The Broad Institute Genomics Platform"/>
            <consortium name="The Broad Institute Genome Sequencing Center for Infectious Disease"/>
            <person name="Wu L."/>
            <person name="Ma J."/>
        </authorList>
    </citation>
    <scope>NUCLEOTIDE SEQUENCE [LARGE SCALE GENOMIC DNA]</scope>
    <source>
        <strain evidence="3">NBRC 113072</strain>
    </source>
</reference>
<organism evidence="2 3">
    <name type="scientific">Mobilicoccus caccae</name>
    <dbReference type="NCBI Taxonomy" id="1859295"/>
    <lineage>
        <taxon>Bacteria</taxon>
        <taxon>Bacillati</taxon>
        <taxon>Actinomycetota</taxon>
        <taxon>Actinomycetes</taxon>
        <taxon>Micrococcales</taxon>
        <taxon>Dermatophilaceae</taxon>
        <taxon>Mobilicoccus</taxon>
    </lineage>
</organism>
<evidence type="ECO:0000313" key="3">
    <source>
        <dbReference type="Proteomes" id="UP001157126"/>
    </source>
</evidence>
<dbReference type="InterPro" id="IPR018561">
    <property type="entry name" value="AosR"/>
</dbReference>
<evidence type="ECO:0008006" key="4">
    <source>
        <dbReference type="Google" id="ProtNLM"/>
    </source>
</evidence>
<feature type="compositionally biased region" description="Basic and acidic residues" evidence="1">
    <location>
        <begin position="95"/>
        <end position="108"/>
    </location>
</feature>
<dbReference type="Pfam" id="PF09438">
    <property type="entry name" value="DUF2017"/>
    <property type="match status" value="1"/>
</dbReference>
<feature type="region of interest" description="Disordered" evidence="1">
    <location>
        <begin position="37"/>
        <end position="108"/>
    </location>
</feature>